<evidence type="ECO:0000259" key="21">
    <source>
        <dbReference type="PROSITE" id="PS50894"/>
    </source>
</evidence>
<keyword evidence="11" id="KW-0067">ATP-binding</keyword>
<dbReference type="InterPro" id="IPR036890">
    <property type="entry name" value="HATPase_C_sf"/>
</dbReference>
<dbReference type="GO" id="GO:0005886">
    <property type="term" value="C:plasma membrane"/>
    <property type="evidence" value="ECO:0007669"/>
    <property type="project" value="UniProtKB-SubCell"/>
</dbReference>
<evidence type="ECO:0000256" key="5">
    <source>
        <dbReference type="ARBA" id="ARBA00022475"/>
    </source>
</evidence>
<keyword evidence="5" id="KW-1003">Cell membrane</keyword>
<dbReference type="Proteomes" id="UP000325218">
    <property type="component" value="Unassembled WGS sequence"/>
</dbReference>
<dbReference type="FunFam" id="3.30.565.10:FF:000010">
    <property type="entry name" value="Sensor histidine kinase RcsC"/>
    <property type="match status" value="1"/>
</dbReference>
<reference evidence="22 23" key="1">
    <citation type="submission" date="2019-08" db="EMBL/GenBank/DDBJ databases">
        <title>Genome sequencing of Paenibacillus faecis DSM 23593(T).</title>
        <authorList>
            <person name="Kook J.-K."/>
            <person name="Park S.-N."/>
            <person name="Lim Y.K."/>
        </authorList>
    </citation>
    <scope>NUCLEOTIDE SEQUENCE [LARGE SCALE GENOMIC DNA]</scope>
    <source>
        <strain evidence="22 23">DSM 23593</strain>
    </source>
</reference>
<evidence type="ECO:0000256" key="8">
    <source>
        <dbReference type="ARBA" id="ARBA00022692"/>
    </source>
</evidence>
<dbReference type="AlphaFoldDB" id="A0A5D0CN35"/>
<evidence type="ECO:0000256" key="9">
    <source>
        <dbReference type="ARBA" id="ARBA00022741"/>
    </source>
</evidence>
<dbReference type="SUPFAM" id="SSF52172">
    <property type="entry name" value="CheY-like"/>
    <property type="match status" value="1"/>
</dbReference>
<organism evidence="22 23">
    <name type="scientific">Paenibacillus faecis</name>
    <dbReference type="NCBI Taxonomy" id="862114"/>
    <lineage>
        <taxon>Bacteria</taxon>
        <taxon>Bacillati</taxon>
        <taxon>Bacillota</taxon>
        <taxon>Bacilli</taxon>
        <taxon>Bacillales</taxon>
        <taxon>Paenibacillaceae</taxon>
        <taxon>Paenibacillus</taxon>
    </lineage>
</organism>
<evidence type="ECO:0000256" key="14">
    <source>
        <dbReference type="ARBA" id="ARBA00023136"/>
    </source>
</evidence>
<dbReference type="Pfam" id="PF02518">
    <property type="entry name" value="HATPase_c"/>
    <property type="match status" value="1"/>
</dbReference>
<keyword evidence="23" id="KW-1185">Reference proteome</keyword>
<evidence type="ECO:0000256" key="2">
    <source>
        <dbReference type="ARBA" id="ARBA00004651"/>
    </source>
</evidence>
<dbReference type="Pfam" id="PF00512">
    <property type="entry name" value="HisKA"/>
    <property type="match status" value="1"/>
</dbReference>
<dbReference type="SMART" id="SM00388">
    <property type="entry name" value="HisKA"/>
    <property type="match status" value="1"/>
</dbReference>
<dbReference type="SUPFAM" id="SSF55874">
    <property type="entry name" value="ATPase domain of HSP90 chaperone/DNA topoisomerase II/histidine kinase"/>
    <property type="match status" value="1"/>
</dbReference>
<dbReference type="InterPro" id="IPR003594">
    <property type="entry name" value="HATPase_dom"/>
</dbReference>
<protein>
    <recommendedName>
        <fullName evidence="15">Circadian input-output histidine kinase CikA</fullName>
        <ecNumber evidence="4">2.7.13.3</ecNumber>
    </recommendedName>
</protein>
<dbReference type="PANTHER" id="PTHR45339:SF1">
    <property type="entry name" value="HYBRID SIGNAL TRANSDUCTION HISTIDINE KINASE J"/>
    <property type="match status" value="1"/>
</dbReference>
<evidence type="ECO:0000256" key="17">
    <source>
        <dbReference type="PROSITE-ProRule" id="PRU00169"/>
    </source>
</evidence>
<evidence type="ECO:0000256" key="18">
    <source>
        <dbReference type="SAM" id="Coils"/>
    </source>
</evidence>
<dbReference type="Gene3D" id="1.20.120.160">
    <property type="entry name" value="HPT domain"/>
    <property type="match status" value="1"/>
</dbReference>
<evidence type="ECO:0000256" key="4">
    <source>
        <dbReference type="ARBA" id="ARBA00012438"/>
    </source>
</evidence>
<keyword evidence="6 17" id="KW-0597">Phosphoprotein</keyword>
<dbReference type="PANTHER" id="PTHR45339">
    <property type="entry name" value="HYBRID SIGNAL TRANSDUCTION HISTIDINE KINASE J"/>
    <property type="match status" value="1"/>
</dbReference>
<dbReference type="Pfam" id="PF00072">
    <property type="entry name" value="Response_reg"/>
    <property type="match status" value="1"/>
</dbReference>
<dbReference type="PROSITE" id="PS50109">
    <property type="entry name" value="HIS_KIN"/>
    <property type="match status" value="1"/>
</dbReference>
<dbReference type="InterPro" id="IPR011006">
    <property type="entry name" value="CheY-like_superfamily"/>
</dbReference>
<dbReference type="PROSITE" id="PS50110">
    <property type="entry name" value="RESPONSE_REGULATORY"/>
    <property type="match status" value="1"/>
</dbReference>
<comment type="subcellular location">
    <subcellularLocation>
        <location evidence="2">Cell membrane</location>
        <topology evidence="2">Multi-pass membrane protein</topology>
    </subcellularLocation>
</comment>
<dbReference type="EMBL" id="VSDO01000004">
    <property type="protein sequence ID" value="TYA11316.1"/>
    <property type="molecule type" value="Genomic_DNA"/>
</dbReference>
<keyword evidence="8" id="KW-0812">Transmembrane</keyword>
<evidence type="ECO:0000259" key="19">
    <source>
        <dbReference type="PROSITE" id="PS50109"/>
    </source>
</evidence>
<evidence type="ECO:0000256" key="6">
    <source>
        <dbReference type="ARBA" id="ARBA00022553"/>
    </source>
</evidence>
<evidence type="ECO:0000256" key="16">
    <source>
        <dbReference type="PROSITE-ProRule" id="PRU00110"/>
    </source>
</evidence>
<evidence type="ECO:0000256" key="10">
    <source>
        <dbReference type="ARBA" id="ARBA00022777"/>
    </source>
</evidence>
<keyword evidence="9" id="KW-0547">Nucleotide-binding</keyword>
<evidence type="ECO:0000256" key="11">
    <source>
        <dbReference type="ARBA" id="ARBA00022840"/>
    </source>
</evidence>
<dbReference type="GO" id="GO:0005524">
    <property type="term" value="F:ATP binding"/>
    <property type="evidence" value="ECO:0007669"/>
    <property type="project" value="UniProtKB-KW"/>
</dbReference>
<keyword evidence="14" id="KW-0472">Membrane</keyword>
<dbReference type="CDD" id="cd16922">
    <property type="entry name" value="HATPase_EvgS-ArcB-TorS-like"/>
    <property type="match status" value="1"/>
</dbReference>
<evidence type="ECO:0000259" key="20">
    <source>
        <dbReference type="PROSITE" id="PS50110"/>
    </source>
</evidence>
<evidence type="ECO:0000256" key="12">
    <source>
        <dbReference type="ARBA" id="ARBA00022989"/>
    </source>
</evidence>
<dbReference type="CDD" id="cd17546">
    <property type="entry name" value="REC_hyHK_CKI1_RcsC-like"/>
    <property type="match status" value="1"/>
</dbReference>
<feature type="modified residue" description="Phosphohistidine" evidence="16">
    <location>
        <position position="707"/>
    </location>
</feature>
<dbReference type="Gene3D" id="3.30.565.10">
    <property type="entry name" value="Histidine kinase-like ATPase, C-terminal domain"/>
    <property type="match status" value="1"/>
</dbReference>
<accession>A0A5D0CN35</accession>
<evidence type="ECO:0000256" key="3">
    <source>
        <dbReference type="ARBA" id="ARBA00006402"/>
    </source>
</evidence>
<dbReference type="SUPFAM" id="SSF47226">
    <property type="entry name" value="Histidine-containing phosphotransfer domain, HPT domain"/>
    <property type="match status" value="1"/>
</dbReference>
<keyword evidence="10" id="KW-0418">Kinase</keyword>
<dbReference type="InterPro" id="IPR036641">
    <property type="entry name" value="HPT_dom_sf"/>
</dbReference>
<dbReference type="Gene3D" id="1.10.287.130">
    <property type="match status" value="1"/>
</dbReference>
<dbReference type="Pfam" id="PF01627">
    <property type="entry name" value="Hpt"/>
    <property type="match status" value="1"/>
</dbReference>
<gene>
    <name evidence="22" type="ORF">FRY98_19345</name>
</gene>
<evidence type="ECO:0000256" key="15">
    <source>
        <dbReference type="ARBA" id="ARBA00074306"/>
    </source>
</evidence>
<keyword evidence="12" id="KW-1133">Transmembrane helix</keyword>
<comment type="caution">
    <text evidence="22">The sequence shown here is derived from an EMBL/GenBank/DDBJ whole genome shotgun (WGS) entry which is preliminary data.</text>
</comment>
<keyword evidence="13" id="KW-0902">Two-component regulatory system</keyword>
<keyword evidence="18" id="KW-0175">Coiled coil</keyword>
<evidence type="ECO:0000313" key="23">
    <source>
        <dbReference type="Proteomes" id="UP000325218"/>
    </source>
</evidence>
<feature type="domain" description="HPt" evidence="21">
    <location>
        <begin position="667"/>
        <end position="765"/>
    </location>
</feature>
<dbReference type="Gene3D" id="3.40.50.2300">
    <property type="match status" value="1"/>
</dbReference>
<dbReference type="CDD" id="cd00082">
    <property type="entry name" value="HisKA"/>
    <property type="match status" value="1"/>
</dbReference>
<dbReference type="InterPro" id="IPR004358">
    <property type="entry name" value="Sig_transdc_His_kin-like_C"/>
</dbReference>
<proteinExistence type="inferred from homology"/>
<feature type="domain" description="Response regulatory" evidence="20">
    <location>
        <begin position="506"/>
        <end position="625"/>
    </location>
</feature>
<dbReference type="FunFam" id="1.10.287.130:FF:000004">
    <property type="entry name" value="Ethylene receptor 1"/>
    <property type="match status" value="1"/>
</dbReference>
<evidence type="ECO:0000313" key="22">
    <source>
        <dbReference type="EMBL" id="TYA11316.1"/>
    </source>
</evidence>
<dbReference type="SMART" id="SM00448">
    <property type="entry name" value="REC"/>
    <property type="match status" value="1"/>
</dbReference>
<dbReference type="InterPro" id="IPR036097">
    <property type="entry name" value="HisK_dim/P_sf"/>
</dbReference>
<feature type="domain" description="Histidine kinase" evidence="19">
    <location>
        <begin position="255"/>
        <end position="476"/>
    </location>
</feature>
<evidence type="ECO:0000256" key="13">
    <source>
        <dbReference type="ARBA" id="ARBA00023012"/>
    </source>
</evidence>
<dbReference type="GO" id="GO:0000155">
    <property type="term" value="F:phosphorelay sensor kinase activity"/>
    <property type="evidence" value="ECO:0007669"/>
    <property type="project" value="InterPro"/>
</dbReference>
<evidence type="ECO:0000256" key="1">
    <source>
        <dbReference type="ARBA" id="ARBA00000085"/>
    </source>
</evidence>
<comment type="catalytic activity">
    <reaction evidence="1">
        <text>ATP + protein L-histidine = ADP + protein N-phospho-L-histidine.</text>
        <dbReference type="EC" id="2.7.13.3"/>
    </reaction>
</comment>
<name>A0A5D0CN35_9BACL</name>
<evidence type="ECO:0000256" key="7">
    <source>
        <dbReference type="ARBA" id="ARBA00022679"/>
    </source>
</evidence>
<dbReference type="InterPro" id="IPR001789">
    <property type="entry name" value="Sig_transdc_resp-reg_receiver"/>
</dbReference>
<dbReference type="SMART" id="SM00387">
    <property type="entry name" value="HATPase_c"/>
    <property type="match status" value="1"/>
</dbReference>
<feature type="coiled-coil region" evidence="18">
    <location>
        <begin position="179"/>
        <end position="248"/>
    </location>
</feature>
<dbReference type="SUPFAM" id="SSF47384">
    <property type="entry name" value="Homodimeric domain of signal transducing histidine kinase"/>
    <property type="match status" value="1"/>
</dbReference>
<comment type="similarity">
    <text evidence="3">In the N-terminal section; belongs to the phytochrome family.</text>
</comment>
<dbReference type="PROSITE" id="PS50894">
    <property type="entry name" value="HPT"/>
    <property type="match status" value="1"/>
</dbReference>
<sequence>MCPLPKAGCTFAVFGAIVYWFGRNRIIIGIFRIFKREDTPPKDRESGGVRAARWPGVSRIRRGGMIRMEREECITSLLCTVSGTIIKIKRDDFGLFERTGGSLIGTSMFAMMDESDVSAFSGLVERAQNGQPILNRRVGFKRAGSSELFYVDGGMLDEQLLLLVSDRAMDSSCFVREVLRASNEQFKALRETNEKLGREMARKLEQEMKALDEFSAMNNERVSLQRELAKANIELKAAKEKAESADRSKSLFLATMSHEIRTPMNGIIATAELLADSRLDDEQHKSVSLIMDSGNLLLNIINDILDLSKIEAGQMKLDQAPFELPELVENVVKLLGSRAEEQRNEMKVVIDPKVASRLMGDPNRMRQILINLTGNAVKFTYEGQVEIRVSLLEDSGVRQRLRFEVKDTGIGISKENAERLFQPFYQIANSFSAKFSSTGLGLSITKQLVEMMGGTIGVHSSPNAGSTFWFEIELEKSESRGPQAAPNRQGNGRALRRMEDKDLDTLILLAEDNVINQHITTLQLKKLGFERVLIAGDGEEAVRMWRERRPGFILMDNKMPVLDGFEASRRIREAEQAEGGHVPIISITANAMQGDRERCLEAGMDDYITKPVHLEMLQAVLARFLPDVRAEEEGESLTDDLDLSDAEILLNRKTIDDIAPPPWDEEDRDMLGSLFEMYLTDTEAKLDELRTVLAQGDQGGDLEQIAHNMKSASISVGMVELARILSEIERLAREDNVEAARSRWGRLERVYRQSCQAFRELIGSESMKMISQ</sequence>
<feature type="modified residue" description="4-aspartylphosphate" evidence="17">
    <location>
        <position position="556"/>
    </location>
</feature>
<dbReference type="EC" id="2.7.13.3" evidence="4"/>
<dbReference type="InterPro" id="IPR005467">
    <property type="entry name" value="His_kinase_dom"/>
</dbReference>
<dbReference type="InterPro" id="IPR008207">
    <property type="entry name" value="Sig_transdc_His_kin_Hpt_dom"/>
</dbReference>
<dbReference type="PRINTS" id="PR00344">
    <property type="entry name" value="BCTRLSENSOR"/>
</dbReference>
<dbReference type="InterPro" id="IPR003661">
    <property type="entry name" value="HisK_dim/P_dom"/>
</dbReference>
<keyword evidence="7" id="KW-0808">Transferase</keyword>
<dbReference type="OrthoDB" id="9811620at2"/>